<reference evidence="5 6" key="1">
    <citation type="submission" date="2022-12" db="EMBL/GenBank/DDBJ databases">
        <authorList>
            <person name="Muema E."/>
        </authorList>
    </citation>
    <scope>NUCLEOTIDE SEQUENCE [LARGE SCALE GENOMIC DNA]</scope>
    <source>
        <strain evidence="6">1330</strain>
    </source>
</reference>
<gene>
    <name evidence="5" type="ORF">O7A05_21965</name>
</gene>
<dbReference type="Proteomes" id="UP001366503">
    <property type="component" value="Unassembled WGS sequence"/>
</dbReference>
<protein>
    <submittedName>
        <fullName evidence="5">Substrate-binding domain-containing protein</fullName>
    </submittedName>
</protein>
<comment type="subcellular location">
    <subcellularLocation>
        <location evidence="1">Periplasm</location>
    </subcellularLocation>
</comment>
<dbReference type="Gene3D" id="3.40.50.2300">
    <property type="match status" value="2"/>
</dbReference>
<name>A0ABU8KGK6_9HYPH</name>
<evidence type="ECO:0000313" key="5">
    <source>
        <dbReference type="EMBL" id="MEI9404806.1"/>
    </source>
</evidence>
<feature type="signal peptide" evidence="3">
    <location>
        <begin position="1"/>
        <end position="25"/>
    </location>
</feature>
<evidence type="ECO:0000259" key="4">
    <source>
        <dbReference type="Pfam" id="PF13407"/>
    </source>
</evidence>
<proteinExistence type="inferred from homology"/>
<comment type="similarity">
    <text evidence="2">Belongs to the bacterial solute-binding protein 2 family.</text>
</comment>
<keyword evidence="3" id="KW-0732">Signal</keyword>
<evidence type="ECO:0000256" key="2">
    <source>
        <dbReference type="ARBA" id="ARBA00007639"/>
    </source>
</evidence>
<dbReference type="EMBL" id="JAPYKO010000016">
    <property type="protein sequence ID" value="MEI9404806.1"/>
    <property type="molecule type" value="Genomic_DNA"/>
</dbReference>
<evidence type="ECO:0000256" key="3">
    <source>
        <dbReference type="SAM" id="SignalP"/>
    </source>
</evidence>
<evidence type="ECO:0000313" key="6">
    <source>
        <dbReference type="Proteomes" id="UP001366503"/>
    </source>
</evidence>
<dbReference type="InterPro" id="IPR050555">
    <property type="entry name" value="Bact_Solute-Bind_Prot2"/>
</dbReference>
<dbReference type="PANTHER" id="PTHR30036:SF7">
    <property type="entry name" value="ABC TRANSPORTER PERIPLASMIC-BINDING PROTEIN YPHF"/>
    <property type="match status" value="1"/>
</dbReference>
<feature type="domain" description="Periplasmic binding protein" evidence="4">
    <location>
        <begin position="30"/>
        <end position="290"/>
    </location>
</feature>
<dbReference type="RefSeq" id="WP_337095041.1">
    <property type="nucleotide sequence ID" value="NZ_JAPYKO010000016.1"/>
</dbReference>
<dbReference type="PANTHER" id="PTHR30036">
    <property type="entry name" value="D-XYLOSE-BINDING PERIPLASMIC PROTEIN"/>
    <property type="match status" value="1"/>
</dbReference>
<accession>A0ABU8KGK6</accession>
<evidence type="ECO:0000256" key="1">
    <source>
        <dbReference type="ARBA" id="ARBA00004418"/>
    </source>
</evidence>
<dbReference type="Pfam" id="PF13407">
    <property type="entry name" value="Peripla_BP_4"/>
    <property type="match status" value="1"/>
</dbReference>
<comment type="caution">
    <text evidence="5">The sequence shown here is derived from an EMBL/GenBank/DDBJ whole genome shotgun (WGS) entry which is preliminary data.</text>
</comment>
<organism evidence="5 6">
    <name type="scientific">Mesorhizobium argentiipisi</name>
    <dbReference type="NCBI Taxonomy" id="3015175"/>
    <lineage>
        <taxon>Bacteria</taxon>
        <taxon>Pseudomonadati</taxon>
        <taxon>Pseudomonadota</taxon>
        <taxon>Alphaproteobacteria</taxon>
        <taxon>Hyphomicrobiales</taxon>
        <taxon>Phyllobacteriaceae</taxon>
        <taxon>Mesorhizobium</taxon>
    </lineage>
</organism>
<dbReference type="InterPro" id="IPR025997">
    <property type="entry name" value="SBP_2_dom"/>
</dbReference>
<dbReference type="SUPFAM" id="SSF53822">
    <property type="entry name" value="Periplasmic binding protein-like I"/>
    <property type="match status" value="1"/>
</dbReference>
<sequence length="325" mass="33249">MKISANLLKVATAVLAITFAGPTMAGAAKIAIIGGRTDDPFFAIVKRGIDDAAKIVESRGGTVNYLALQTYDNIGSDAAALIRTAVSQGSTGIAAPNWVPDAEDPAFKAATDAGIPIMVYNSGGTDKAKELGAINYVGTEDYVAGLAAGEYLGTNKVKNVICVNTVPGAANLEARCKGISDGVTKAGFKSTQLPLPASSFGDATAVSEAIKATLAKDTTIDGVVTMGNQDASSAALAIAQANAQDRVKLGTFNTDQASLDRIKQGTQMFAVDQQGYLQGFLAVFLLESYATYGMKSPTMPILTGPAVVDAKNVDATLAGVAAGVR</sequence>
<keyword evidence="6" id="KW-1185">Reference proteome</keyword>
<feature type="chain" id="PRO_5045098910" evidence="3">
    <location>
        <begin position="26"/>
        <end position="325"/>
    </location>
</feature>
<dbReference type="InterPro" id="IPR028082">
    <property type="entry name" value="Peripla_BP_I"/>
</dbReference>